<feature type="domain" description="DCUN1" evidence="5">
    <location>
        <begin position="112"/>
        <end position="303"/>
    </location>
</feature>
<name>A0AAV5WLZ0_9BILA</name>
<evidence type="ECO:0000313" key="6">
    <source>
        <dbReference type="EMBL" id="GMT33139.1"/>
    </source>
</evidence>
<dbReference type="SUPFAM" id="SSF46934">
    <property type="entry name" value="UBA-like"/>
    <property type="match status" value="1"/>
</dbReference>
<comment type="caution">
    <text evidence="6">The sequence shown here is derived from an EMBL/GenBank/DDBJ whole genome shotgun (WGS) entry which is preliminary data.</text>
</comment>
<dbReference type="GO" id="GO:0045116">
    <property type="term" value="P:protein neddylation"/>
    <property type="evidence" value="ECO:0007669"/>
    <property type="project" value="TreeGrafter"/>
</dbReference>
<protein>
    <recommendedName>
        <fullName evidence="4">Defective in cullin neddylation protein</fullName>
    </recommendedName>
</protein>
<dbReference type="GO" id="GO:0005886">
    <property type="term" value="C:plasma membrane"/>
    <property type="evidence" value="ECO:0007669"/>
    <property type="project" value="UniProtKB-ARBA"/>
</dbReference>
<dbReference type="Gene3D" id="1.10.238.200">
    <property type="entry name" value="Cullin, PONY binding domain"/>
    <property type="match status" value="1"/>
</dbReference>
<evidence type="ECO:0000256" key="1">
    <source>
        <dbReference type="ARBA" id="ARBA00022786"/>
    </source>
</evidence>
<evidence type="ECO:0000256" key="3">
    <source>
        <dbReference type="ARBA" id="ARBA00064502"/>
    </source>
</evidence>
<dbReference type="PANTHER" id="PTHR12281">
    <property type="entry name" value="RP42 RELATED"/>
    <property type="match status" value="1"/>
</dbReference>
<dbReference type="Gene3D" id="1.10.8.10">
    <property type="entry name" value="DNA helicase RuvA subunit, C-terminal domain"/>
    <property type="match status" value="1"/>
</dbReference>
<dbReference type="EMBL" id="BTSY01000006">
    <property type="protein sequence ID" value="GMT33139.1"/>
    <property type="molecule type" value="Genomic_DNA"/>
</dbReference>
<dbReference type="GO" id="GO:0032182">
    <property type="term" value="F:ubiquitin-like protein binding"/>
    <property type="evidence" value="ECO:0007669"/>
    <property type="project" value="TreeGrafter"/>
</dbReference>
<dbReference type="GO" id="GO:0097602">
    <property type="term" value="F:cullin family protein binding"/>
    <property type="evidence" value="ECO:0007669"/>
    <property type="project" value="TreeGrafter"/>
</dbReference>
<evidence type="ECO:0000259" key="5">
    <source>
        <dbReference type="PROSITE" id="PS51229"/>
    </source>
</evidence>
<dbReference type="GO" id="GO:0031624">
    <property type="term" value="F:ubiquitin conjugating enzyme binding"/>
    <property type="evidence" value="ECO:0007669"/>
    <property type="project" value="TreeGrafter"/>
</dbReference>
<dbReference type="FunFam" id="1.10.238.10:FF:000030">
    <property type="entry name" value="DCN1-like protein"/>
    <property type="match status" value="1"/>
</dbReference>
<dbReference type="InterPro" id="IPR009060">
    <property type="entry name" value="UBA-like_sf"/>
</dbReference>
<dbReference type="InterPro" id="IPR005176">
    <property type="entry name" value="PONY_dom"/>
</dbReference>
<dbReference type="GO" id="GO:0000151">
    <property type="term" value="C:ubiquitin ligase complex"/>
    <property type="evidence" value="ECO:0007669"/>
    <property type="project" value="TreeGrafter"/>
</dbReference>
<organism evidence="6 7">
    <name type="scientific">Pristionchus fissidentatus</name>
    <dbReference type="NCBI Taxonomy" id="1538716"/>
    <lineage>
        <taxon>Eukaryota</taxon>
        <taxon>Metazoa</taxon>
        <taxon>Ecdysozoa</taxon>
        <taxon>Nematoda</taxon>
        <taxon>Chromadorea</taxon>
        <taxon>Rhabditida</taxon>
        <taxon>Rhabditina</taxon>
        <taxon>Diplogasteromorpha</taxon>
        <taxon>Diplogasteroidea</taxon>
        <taxon>Neodiplogasteridae</taxon>
        <taxon>Pristionchus</taxon>
    </lineage>
</organism>
<feature type="non-terminal residue" evidence="6">
    <location>
        <position position="1"/>
    </location>
</feature>
<dbReference type="FunFam" id="1.10.8.10:FF:000124">
    <property type="entry name" value="Defective in cullin neddylation protein 1"/>
    <property type="match status" value="1"/>
</dbReference>
<comment type="function">
    <text evidence="4">Neddylation of cullins play an essential role in the regulation of SCF-type complexes activity.</text>
</comment>
<keyword evidence="7" id="KW-1185">Reference proteome</keyword>
<sequence>SSSSDDDLVSAYSHQLTLAHPPSKRPSCRLGVCVAESGVGTERSDALSHTKGMSARLPPAHRSALKSFVNLTQTNEKVALACLQRVGFNIEAAIEHYYQNQGHYVEQQPTGVDDSRVKKLFDRYANNPKDKLPDKIGPNGIMKLLADLGLDAEDRKVLVLAYKLNAEVQCEFSWPEWKKGLADMRVDSVDSLRLRLNEIDDGLRESAQFKPLYNFTFTYGKNAGQRNLDLQVALAYWKILFKDQFALFPLWEEFMNAEHTKAVTKDTWNLLFDFAFSIRPDLSNYDEESAWPVVLDNFVTWARPRINGEAMQS</sequence>
<reference evidence="6" key="1">
    <citation type="submission" date="2023-10" db="EMBL/GenBank/DDBJ databases">
        <title>Genome assembly of Pristionchus species.</title>
        <authorList>
            <person name="Yoshida K."/>
            <person name="Sommer R.J."/>
        </authorList>
    </citation>
    <scope>NUCLEOTIDE SEQUENCE</scope>
    <source>
        <strain evidence="6">RS5133</strain>
    </source>
</reference>
<dbReference type="AlphaFoldDB" id="A0AAV5WLZ0"/>
<accession>A0AAV5WLZ0</accession>
<dbReference type="Pfam" id="PF14555">
    <property type="entry name" value="UBA_4"/>
    <property type="match status" value="1"/>
</dbReference>
<dbReference type="InterPro" id="IPR042460">
    <property type="entry name" value="DCN1-like_PONY"/>
</dbReference>
<evidence type="ECO:0000256" key="2">
    <source>
        <dbReference type="ARBA" id="ARBA00059208"/>
    </source>
</evidence>
<evidence type="ECO:0000313" key="7">
    <source>
        <dbReference type="Proteomes" id="UP001432322"/>
    </source>
</evidence>
<dbReference type="FunFam" id="1.10.238.200:FF:000003">
    <property type="entry name" value="DCN1-like protein 3"/>
    <property type="match status" value="1"/>
</dbReference>
<dbReference type="PANTHER" id="PTHR12281:SF32">
    <property type="entry name" value="DCN1-LIKE PROTEIN"/>
    <property type="match status" value="1"/>
</dbReference>
<evidence type="ECO:0000256" key="4">
    <source>
        <dbReference type="RuleBase" id="RU410713"/>
    </source>
</evidence>
<dbReference type="Proteomes" id="UP001432322">
    <property type="component" value="Unassembled WGS sequence"/>
</dbReference>
<gene>
    <name evidence="6" type="ORF">PFISCL1PPCAC_24436</name>
</gene>
<comment type="function">
    <text evidence="2">Required for neddylation of cullin components of SCF-type E3 ubiquitin ligase complexes. Neddylation of cullins play an essential role in the regulation of SCF-type complexes activity. Does not act by preventing deneddylation, but rather facilitates neddylation, possibly by acting with rbx-1 to recruit the Nedd8-charged E2 enzyme to the cullin component of SCF-type complexes.</text>
</comment>
<dbReference type="InterPro" id="IPR014764">
    <property type="entry name" value="DCN-prot"/>
</dbReference>
<proteinExistence type="predicted"/>
<comment type="subunit">
    <text evidence="3">Interacts with the cullin cul-3. Interacts with ubiquitin via its UBA-like domain. Interacts with ned-8/nedd8.</text>
</comment>
<dbReference type="Pfam" id="PF03556">
    <property type="entry name" value="Cullin_binding"/>
    <property type="match status" value="1"/>
</dbReference>
<dbReference type="PROSITE" id="PS51229">
    <property type="entry name" value="DCUN1"/>
    <property type="match status" value="1"/>
</dbReference>
<keyword evidence="1" id="KW-0833">Ubl conjugation pathway</keyword>
<dbReference type="Gene3D" id="1.10.238.10">
    <property type="entry name" value="EF-hand"/>
    <property type="match status" value="1"/>
</dbReference>
<dbReference type="GO" id="GO:2000436">
    <property type="term" value="P:positive regulation of protein neddylation"/>
    <property type="evidence" value="ECO:0007669"/>
    <property type="project" value="UniProtKB-ARBA"/>
</dbReference>